<evidence type="ECO:0000313" key="3">
    <source>
        <dbReference type="EMBL" id="OEU18798.1"/>
    </source>
</evidence>
<proteinExistence type="predicted"/>
<keyword evidence="2" id="KW-0472">Membrane</keyword>
<dbReference type="KEGG" id="fcy:FRACYDRAFT_237079"/>
<protein>
    <submittedName>
        <fullName evidence="3">Uncharacterized protein</fullName>
    </submittedName>
</protein>
<gene>
    <name evidence="3" type="ORF">FRACYDRAFT_237079</name>
</gene>
<evidence type="ECO:0000256" key="1">
    <source>
        <dbReference type="SAM" id="MobiDB-lite"/>
    </source>
</evidence>
<feature type="region of interest" description="Disordered" evidence="1">
    <location>
        <begin position="1"/>
        <end position="56"/>
    </location>
</feature>
<sequence>MIGIRKAIATRSSQRSTRSADAIEYDNKDGIRGTSSESEIELSTKEDSGTEMNYHSLSEKESNRVKNFRSLRERPSEASEDDDCDYRGFNTSIADMYRYTDKERVDCCSIACFGCLQADRNRYMVQGIKPPGLSRRFFVHVIFPTLILGLAFFTAFNIPDPWINEMLCYGFVLVSLLYFCTQCGKGSWKRRQVRRNLLWAKHTNLRSGRLRRRNRKNNNSNDGSDDELDSDDDDDEEYLMGQTGSDISNAHAFCCGCYKTDRPSNFHYDAEEEITCCTRAFDCFTNICCAKLCCMYITCCGFCGVAQESRDIEDFVSPGMLRIDYITMQPMMEYYPTIYEARHSKERPTSLWWNRLSSFSKQTIKNCTIALVSLLVWSLLSKGLNHTFGPKNYIIFCLTLLQSFILLAFVYWKHTKDISIDAIIKFFAAGFCLSTTLAVFFELILGLMVRMIMAICMALSGIEVVEDNGYQLVTEPGFGNSWMSAQQVNYGGVNYRKFLKAYANDHPIVYTLYLLVVSFILAALIEETCKYFGFRMIDHPDFYSKVEVEEAMKCFDKNSDGKKEPSVTSFSDQNRSLKSRGAAITVSMVAVGVGFSCCENLVYVFVYGKIYHVSRIFILLSRSLFPVHPIAMAIQSIGWRDLLYVSKSKAKGKDSGARWRIKYNGVEFDVKSRTLLFRFLTIREEKELL</sequence>
<feature type="transmembrane region" description="Helical" evidence="2">
    <location>
        <begin position="392"/>
        <end position="412"/>
    </location>
</feature>
<evidence type="ECO:0000313" key="4">
    <source>
        <dbReference type="Proteomes" id="UP000095751"/>
    </source>
</evidence>
<feature type="region of interest" description="Disordered" evidence="1">
    <location>
        <begin position="211"/>
        <end position="232"/>
    </location>
</feature>
<organism evidence="3 4">
    <name type="scientific">Fragilariopsis cylindrus CCMP1102</name>
    <dbReference type="NCBI Taxonomy" id="635003"/>
    <lineage>
        <taxon>Eukaryota</taxon>
        <taxon>Sar</taxon>
        <taxon>Stramenopiles</taxon>
        <taxon>Ochrophyta</taxon>
        <taxon>Bacillariophyta</taxon>
        <taxon>Bacillariophyceae</taxon>
        <taxon>Bacillariophycidae</taxon>
        <taxon>Bacillariales</taxon>
        <taxon>Bacillariaceae</taxon>
        <taxon>Fragilariopsis</taxon>
    </lineage>
</organism>
<dbReference type="EMBL" id="KV784356">
    <property type="protein sequence ID" value="OEU18798.1"/>
    <property type="molecule type" value="Genomic_DNA"/>
</dbReference>
<evidence type="ECO:0000256" key="2">
    <source>
        <dbReference type="SAM" id="Phobius"/>
    </source>
</evidence>
<dbReference type="OrthoDB" id="41774at2759"/>
<keyword evidence="2" id="KW-0812">Transmembrane</keyword>
<dbReference type="Proteomes" id="UP000095751">
    <property type="component" value="Unassembled WGS sequence"/>
</dbReference>
<reference evidence="3 4" key="1">
    <citation type="submission" date="2016-09" db="EMBL/GenBank/DDBJ databases">
        <title>Extensive genetic diversity and differential bi-allelic expression allows diatom success in the polar Southern Ocean.</title>
        <authorList>
            <consortium name="DOE Joint Genome Institute"/>
            <person name="Mock T."/>
            <person name="Otillar R.P."/>
            <person name="Strauss J."/>
            <person name="Dupont C."/>
            <person name="Frickenhaus S."/>
            <person name="Maumus F."/>
            <person name="Mcmullan M."/>
            <person name="Sanges R."/>
            <person name="Schmutz J."/>
            <person name="Toseland A."/>
            <person name="Valas R."/>
            <person name="Veluchamy A."/>
            <person name="Ward B.J."/>
            <person name="Allen A."/>
            <person name="Barry K."/>
            <person name="Falciatore A."/>
            <person name="Ferrante M."/>
            <person name="Fortunato A.E."/>
            <person name="Gloeckner G."/>
            <person name="Gruber A."/>
            <person name="Hipkin R."/>
            <person name="Janech M."/>
            <person name="Kroth P."/>
            <person name="Leese F."/>
            <person name="Lindquist E."/>
            <person name="Lyon B.R."/>
            <person name="Martin J."/>
            <person name="Mayer C."/>
            <person name="Parker M."/>
            <person name="Quesneville H."/>
            <person name="Raymond J."/>
            <person name="Uhlig C."/>
            <person name="Valentin K.U."/>
            <person name="Worden A.Z."/>
            <person name="Armbrust E.V."/>
            <person name="Bowler C."/>
            <person name="Green B."/>
            <person name="Moulton V."/>
            <person name="Van Oosterhout C."/>
            <person name="Grigoriev I."/>
        </authorList>
    </citation>
    <scope>NUCLEOTIDE SEQUENCE [LARGE SCALE GENOMIC DNA]</scope>
    <source>
        <strain evidence="3 4">CCMP1102</strain>
    </source>
</reference>
<feature type="transmembrane region" description="Helical" evidence="2">
    <location>
        <begin position="582"/>
        <end position="604"/>
    </location>
</feature>
<feature type="transmembrane region" description="Helical" evidence="2">
    <location>
        <begin position="508"/>
        <end position="525"/>
    </location>
</feature>
<dbReference type="AlphaFoldDB" id="A0A1E7FKU6"/>
<feature type="transmembrane region" description="Helical" evidence="2">
    <location>
        <begin position="424"/>
        <end position="449"/>
    </location>
</feature>
<feature type="transmembrane region" description="Helical" evidence="2">
    <location>
        <begin position="162"/>
        <end position="181"/>
    </location>
</feature>
<keyword evidence="2" id="KW-1133">Transmembrane helix</keyword>
<accession>A0A1E7FKU6</accession>
<dbReference type="InParanoid" id="A0A1E7FKU6"/>
<keyword evidence="4" id="KW-1185">Reference proteome</keyword>
<name>A0A1E7FKU6_9STRA</name>
<feature type="transmembrane region" description="Helical" evidence="2">
    <location>
        <begin position="137"/>
        <end position="156"/>
    </location>
</feature>
<feature type="compositionally biased region" description="Low complexity" evidence="1">
    <location>
        <begin position="10"/>
        <end position="19"/>
    </location>
</feature>
<feature type="compositionally biased region" description="Acidic residues" evidence="1">
    <location>
        <begin position="223"/>
        <end position="232"/>
    </location>
</feature>